<evidence type="ECO:0000313" key="4">
    <source>
        <dbReference type="EMBL" id="PDT46889.1"/>
    </source>
</evidence>
<organism evidence="4 5">
    <name type="scientific">Rhizobium fredii</name>
    <name type="common">Sinorhizobium fredii</name>
    <dbReference type="NCBI Taxonomy" id="380"/>
    <lineage>
        <taxon>Bacteria</taxon>
        <taxon>Pseudomonadati</taxon>
        <taxon>Pseudomonadota</taxon>
        <taxon>Alphaproteobacteria</taxon>
        <taxon>Hyphomicrobiales</taxon>
        <taxon>Rhizobiaceae</taxon>
        <taxon>Sinorhizobium/Ensifer group</taxon>
        <taxon>Sinorhizobium</taxon>
    </lineage>
</organism>
<name>A0A2A6LXK6_RHIFR</name>
<feature type="signal peptide" evidence="3">
    <location>
        <begin position="1"/>
        <end position="25"/>
    </location>
</feature>
<reference evidence="4 5" key="1">
    <citation type="submission" date="2017-09" db="EMBL/GenBank/DDBJ databases">
        <title>Comparative genomics of rhizobia isolated from Phaseolus vulgaris in China.</title>
        <authorList>
            <person name="Tong W."/>
        </authorList>
    </citation>
    <scope>NUCLEOTIDE SEQUENCE [LARGE SCALE GENOMIC DNA]</scope>
    <source>
        <strain evidence="4 5">PCH1</strain>
    </source>
</reference>
<dbReference type="RefSeq" id="WP_097587067.1">
    <property type="nucleotide sequence ID" value="NZ_NWTC01000011.1"/>
</dbReference>
<protein>
    <submittedName>
        <fullName evidence="4">Spermidine/putrescine ABC transporter substrate-binding protein</fullName>
    </submittedName>
</protein>
<dbReference type="AlphaFoldDB" id="A0A2A6LXK6"/>
<keyword evidence="2" id="KW-0574">Periplasm</keyword>
<dbReference type="Proteomes" id="UP000220353">
    <property type="component" value="Unassembled WGS sequence"/>
</dbReference>
<sequence length="355" mass="39093">MNRRQMLAATAAAVTIGLTASAGWAADKKIGGEINVLSWGNYIDFALPAFEEKYGTKVNIDYYADEKEAMNKIRAAGPGTYDVVFLGVGYEEVARKQQLIDALDVSKLENFKDMYAPFQKPKADGTHVHVTYSWGANGLIAYDPAKTGGPIKSWKDVYSGKFKGRIGKIDKANEQAYRTVFQAGFEYGELNDEQWQTIAKTLETDMPHVRTVYQHYDEMAQLLAAGEIWIADTDDGGFRQAKAKGLNIELAYPEEGFIAWYDGPCLVSQAPHPEAAYALIDHMISPEVQAQLGKELGYAPANQKAVDLMDPGLKASLGVDQAEANLSRVQFQRSLGAAYEAKATEVWQKAKAQVQ</sequence>
<dbReference type="EMBL" id="NWTC01000011">
    <property type="protein sequence ID" value="PDT46889.1"/>
    <property type="molecule type" value="Genomic_DNA"/>
</dbReference>
<accession>A0A2A6LXK6</accession>
<dbReference type="Pfam" id="PF13416">
    <property type="entry name" value="SBP_bac_8"/>
    <property type="match status" value="1"/>
</dbReference>
<gene>
    <name evidence="4" type="ORF">CO661_16755</name>
</gene>
<evidence type="ECO:0000256" key="2">
    <source>
        <dbReference type="ARBA" id="ARBA00022764"/>
    </source>
</evidence>
<dbReference type="Gene3D" id="3.40.190.10">
    <property type="entry name" value="Periplasmic binding protein-like II"/>
    <property type="match status" value="2"/>
</dbReference>
<dbReference type="PANTHER" id="PTHR30222:SF17">
    <property type="entry name" value="SPERMIDINE_PUTRESCINE-BINDING PERIPLASMIC PROTEIN"/>
    <property type="match status" value="1"/>
</dbReference>
<evidence type="ECO:0000313" key="5">
    <source>
        <dbReference type="Proteomes" id="UP000220353"/>
    </source>
</evidence>
<proteinExistence type="predicted"/>
<keyword evidence="1 3" id="KW-0732">Signal</keyword>
<evidence type="ECO:0000256" key="1">
    <source>
        <dbReference type="ARBA" id="ARBA00022729"/>
    </source>
</evidence>
<dbReference type="PANTHER" id="PTHR30222">
    <property type="entry name" value="SPERMIDINE/PUTRESCINE-BINDING PERIPLASMIC PROTEIN"/>
    <property type="match status" value="1"/>
</dbReference>
<dbReference type="SUPFAM" id="SSF53850">
    <property type="entry name" value="Periplasmic binding protein-like II"/>
    <property type="match status" value="1"/>
</dbReference>
<dbReference type="InterPro" id="IPR006059">
    <property type="entry name" value="SBP"/>
</dbReference>
<evidence type="ECO:0000256" key="3">
    <source>
        <dbReference type="SAM" id="SignalP"/>
    </source>
</evidence>
<comment type="caution">
    <text evidence="4">The sequence shown here is derived from an EMBL/GenBank/DDBJ whole genome shotgun (WGS) entry which is preliminary data.</text>
</comment>
<feature type="chain" id="PRO_5013400435" evidence="3">
    <location>
        <begin position="26"/>
        <end position="355"/>
    </location>
</feature>
<dbReference type="CDD" id="cd13590">
    <property type="entry name" value="PBP2_PotD_PotF_like"/>
    <property type="match status" value="1"/>
</dbReference>